<name>A0A177B3N7_9BILA</name>
<sequence>MAIYTTFVLVSCLRNVKLALWYKEISFKSLNENLPQFDVKMQENCICIGDDWHLIGGHFFLNKYLKYCFISSNFKAQLPQHFKKRMNLNLIKNFNFPNYAHFDERFNDMNKIYSDSLKNVDACSYLIKCFQEKFQVDDKILIQFKFLEKIYILDRDNTRQPWRSLYLPFFEKFVKRKMCVLYIKK</sequence>
<comment type="caution">
    <text evidence="1">The sequence shown here is derived from an EMBL/GenBank/DDBJ whole genome shotgun (WGS) entry which is preliminary data.</text>
</comment>
<dbReference type="EMBL" id="LWCA01000489">
    <property type="protein sequence ID" value="OAF68223.1"/>
    <property type="molecule type" value="Genomic_DNA"/>
</dbReference>
<evidence type="ECO:0000313" key="1">
    <source>
        <dbReference type="EMBL" id="OAF68223.1"/>
    </source>
</evidence>
<dbReference type="Proteomes" id="UP000078046">
    <property type="component" value="Unassembled WGS sequence"/>
</dbReference>
<reference evidence="1 2" key="1">
    <citation type="submission" date="2016-04" db="EMBL/GenBank/DDBJ databases">
        <title>The genome of Intoshia linei affirms orthonectids as highly simplified spiralians.</title>
        <authorList>
            <person name="Mikhailov K.V."/>
            <person name="Slusarev G.S."/>
            <person name="Nikitin M.A."/>
            <person name="Logacheva M.D."/>
            <person name="Penin A."/>
            <person name="Aleoshin V."/>
            <person name="Panchin Y.V."/>
        </authorList>
    </citation>
    <scope>NUCLEOTIDE SEQUENCE [LARGE SCALE GENOMIC DNA]</scope>
    <source>
        <strain evidence="1">Intl2013</strain>
        <tissue evidence="1">Whole animal</tissue>
    </source>
</reference>
<keyword evidence="2" id="KW-1185">Reference proteome</keyword>
<dbReference type="AlphaFoldDB" id="A0A177B3N7"/>
<proteinExistence type="predicted"/>
<protein>
    <submittedName>
        <fullName evidence="1">Uncharacterized protein</fullName>
    </submittedName>
</protein>
<accession>A0A177B3N7</accession>
<organism evidence="1 2">
    <name type="scientific">Intoshia linei</name>
    <dbReference type="NCBI Taxonomy" id="1819745"/>
    <lineage>
        <taxon>Eukaryota</taxon>
        <taxon>Metazoa</taxon>
        <taxon>Spiralia</taxon>
        <taxon>Lophotrochozoa</taxon>
        <taxon>Mesozoa</taxon>
        <taxon>Orthonectida</taxon>
        <taxon>Rhopaluridae</taxon>
        <taxon>Intoshia</taxon>
    </lineage>
</organism>
<evidence type="ECO:0000313" key="2">
    <source>
        <dbReference type="Proteomes" id="UP000078046"/>
    </source>
</evidence>
<gene>
    <name evidence="1" type="ORF">A3Q56_04025</name>
</gene>